<dbReference type="GO" id="GO:0000049">
    <property type="term" value="F:tRNA binding"/>
    <property type="evidence" value="ECO:0007669"/>
    <property type="project" value="TreeGrafter"/>
</dbReference>
<organism evidence="5 6">
    <name type="scientific">Candidatus Uhrbacteria bacterium CG_4_9_14_3_um_filter_50_9</name>
    <dbReference type="NCBI Taxonomy" id="1975035"/>
    <lineage>
        <taxon>Bacteria</taxon>
        <taxon>Candidatus Uhriibacteriota</taxon>
    </lineage>
</organism>
<evidence type="ECO:0000313" key="5">
    <source>
        <dbReference type="EMBL" id="PJA45589.1"/>
    </source>
</evidence>
<feature type="domain" description="Aminoacyl-transfer RNA synthetases class-II family profile" evidence="4">
    <location>
        <begin position="11"/>
        <end position="265"/>
    </location>
</feature>
<dbReference type="PANTHER" id="PTHR42918">
    <property type="entry name" value="LYSYL-TRNA SYNTHETASE"/>
    <property type="match status" value="1"/>
</dbReference>
<dbReference type="PANTHER" id="PTHR42918:SF6">
    <property type="entry name" value="ELONGATION FACTOR P--(R)-BETA-LYSINE LIGASE"/>
    <property type="match status" value="1"/>
</dbReference>
<comment type="caution">
    <text evidence="5">The sequence shown here is derived from an EMBL/GenBank/DDBJ whole genome shotgun (WGS) entry which is preliminary data.</text>
</comment>
<evidence type="ECO:0000313" key="6">
    <source>
        <dbReference type="Proteomes" id="UP000229385"/>
    </source>
</evidence>
<dbReference type="InterPro" id="IPR018149">
    <property type="entry name" value="Lys-tRNA-synth_II_C"/>
</dbReference>
<dbReference type="GO" id="GO:0004824">
    <property type="term" value="F:lysine-tRNA ligase activity"/>
    <property type="evidence" value="ECO:0007669"/>
    <property type="project" value="InterPro"/>
</dbReference>
<dbReference type="EMBL" id="PFWU01000030">
    <property type="protein sequence ID" value="PJA45589.1"/>
    <property type="molecule type" value="Genomic_DNA"/>
</dbReference>
<accession>A0A2M7XCJ8</accession>
<dbReference type="GO" id="GO:0006430">
    <property type="term" value="P:lysyl-tRNA aminoacylation"/>
    <property type="evidence" value="ECO:0007669"/>
    <property type="project" value="InterPro"/>
</dbReference>
<dbReference type="GO" id="GO:0005829">
    <property type="term" value="C:cytosol"/>
    <property type="evidence" value="ECO:0007669"/>
    <property type="project" value="TreeGrafter"/>
</dbReference>
<dbReference type="SUPFAM" id="SSF55681">
    <property type="entry name" value="Class II aaRS and biotin synthetases"/>
    <property type="match status" value="1"/>
</dbReference>
<evidence type="ECO:0000259" key="4">
    <source>
        <dbReference type="PROSITE" id="PS50862"/>
    </source>
</evidence>
<protein>
    <recommendedName>
        <fullName evidence="4">Aminoacyl-transfer RNA synthetases class-II family profile domain-containing protein</fullName>
    </recommendedName>
</protein>
<dbReference type="InterPro" id="IPR006195">
    <property type="entry name" value="aa-tRNA-synth_II"/>
</dbReference>
<evidence type="ECO:0000256" key="2">
    <source>
        <dbReference type="ARBA" id="ARBA00022741"/>
    </source>
</evidence>
<proteinExistence type="predicted"/>
<dbReference type="InterPro" id="IPR004364">
    <property type="entry name" value="Aa-tRNA-synt_II"/>
</dbReference>
<keyword evidence="1" id="KW-0436">Ligase</keyword>
<name>A0A2M7XCJ8_9BACT</name>
<keyword evidence="3" id="KW-0067">ATP-binding</keyword>
<dbReference type="GO" id="GO:0005524">
    <property type="term" value="F:ATP binding"/>
    <property type="evidence" value="ECO:0007669"/>
    <property type="project" value="UniProtKB-KW"/>
</dbReference>
<keyword evidence="2" id="KW-0547">Nucleotide-binding</keyword>
<dbReference type="Gene3D" id="3.30.930.10">
    <property type="entry name" value="Bira Bifunctional Protein, Domain 2"/>
    <property type="match status" value="2"/>
</dbReference>
<dbReference type="Proteomes" id="UP000229385">
    <property type="component" value="Unassembled WGS sequence"/>
</dbReference>
<evidence type="ECO:0000256" key="1">
    <source>
        <dbReference type="ARBA" id="ARBA00022598"/>
    </source>
</evidence>
<reference evidence="6" key="1">
    <citation type="submission" date="2017-09" db="EMBL/GenBank/DDBJ databases">
        <title>Depth-based differentiation of microbial function through sediment-hosted aquifers and enrichment of novel symbionts in the deep terrestrial subsurface.</title>
        <authorList>
            <person name="Probst A.J."/>
            <person name="Ladd B."/>
            <person name="Jarett J.K."/>
            <person name="Geller-Mcgrath D.E."/>
            <person name="Sieber C.M.K."/>
            <person name="Emerson J.B."/>
            <person name="Anantharaman K."/>
            <person name="Thomas B.C."/>
            <person name="Malmstrom R."/>
            <person name="Stieglmeier M."/>
            <person name="Klingl A."/>
            <person name="Woyke T."/>
            <person name="Ryan C.M."/>
            <person name="Banfield J.F."/>
        </authorList>
    </citation>
    <scope>NUCLEOTIDE SEQUENCE [LARGE SCALE GENOMIC DNA]</scope>
</reference>
<dbReference type="Pfam" id="PF00152">
    <property type="entry name" value="tRNA-synt_2"/>
    <property type="match status" value="1"/>
</dbReference>
<evidence type="ECO:0000256" key="3">
    <source>
        <dbReference type="ARBA" id="ARBA00022840"/>
    </source>
</evidence>
<dbReference type="PROSITE" id="PS50862">
    <property type="entry name" value="AA_TRNA_LIGASE_II"/>
    <property type="match status" value="1"/>
</dbReference>
<dbReference type="PRINTS" id="PR00982">
    <property type="entry name" value="TRNASYNTHLYS"/>
</dbReference>
<dbReference type="InterPro" id="IPR045864">
    <property type="entry name" value="aa-tRNA-synth_II/BPL/LPL"/>
</dbReference>
<sequence length="265" mass="30429">MLSKEDLTRRLAMWQDVEERIHAFFQARGFVSVRTPIIVKSPGMEPNLDPLEVMVNGEPHALITSPEYAMKKMLGSGMEKIYTITPVFRDHEGGPHNIPEFTMLEWYAPGTYEDLMDETEALLKTVLEDERAWNRLTFEEAKVDEHGDPQTDEPRLFVTKYPKDQAALARISDDGSYAERFEAFAQGLELCNGFCELTNADEQRQRFVQEQDDRKTQGKTVFPIDRELLEALKQIKHSVYGNALGLDRLVMLKYGVGDIHDIQLF</sequence>
<dbReference type="AlphaFoldDB" id="A0A2M7XCJ8"/>
<gene>
    <name evidence="5" type="ORF">CO174_02700</name>
</gene>